<accession>A0A923TE63</accession>
<dbReference type="Pfam" id="PF07593">
    <property type="entry name" value="UnbV_ASPIC"/>
    <property type="match status" value="1"/>
</dbReference>
<dbReference type="InterPro" id="IPR013517">
    <property type="entry name" value="FG-GAP"/>
</dbReference>
<dbReference type="InterPro" id="IPR022272">
    <property type="entry name" value="Lipocalin_CS"/>
</dbReference>
<evidence type="ECO:0000313" key="4">
    <source>
        <dbReference type="Proteomes" id="UP000650081"/>
    </source>
</evidence>
<proteinExistence type="predicted"/>
<dbReference type="InterPro" id="IPR028994">
    <property type="entry name" value="Integrin_alpha_N"/>
</dbReference>
<evidence type="ECO:0000259" key="2">
    <source>
        <dbReference type="Pfam" id="PF07593"/>
    </source>
</evidence>
<feature type="domain" description="ASPIC/UnbV" evidence="2">
    <location>
        <begin position="534"/>
        <end position="601"/>
    </location>
</feature>
<keyword evidence="4" id="KW-1185">Reference proteome</keyword>
<dbReference type="SUPFAM" id="SSF69318">
    <property type="entry name" value="Integrin alpha N-terminal domain"/>
    <property type="match status" value="3"/>
</dbReference>
<comment type="caution">
    <text evidence="3">The sequence shown here is derived from an EMBL/GenBank/DDBJ whole genome shotgun (WGS) entry which is preliminary data.</text>
</comment>
<sequence>MKYLIGALTLVLCLACGSKGGQENSVANGPRLFDLMPAATTGLAFKNEVVNSSDFNIFNYRNFYNGGGVAIGDVNNDGLADVFLTANMGPNKLYLNRGNWKFDDVSTTAGIELADKWSTGVAMVDLNADGWLDIYVCNAGFQKGSDQKNSLFINNQDGTFREAATEFGLADEGYTTHVAFFDYDLDGDLDAYILNNSFIPVNTLNYSNNRELYARDWKVRDFLKGGGDKLMRNDNGKFTDVSEAAGIYGSLIGFGLGITVGDVNGDLYPDLYVSNDFFERDYLYINQQDGTFREEVEQRTRHLSLASMGADMADLNNDGAPEIFATEMLPESDYRRKTTVQFEDLNVFELKKQRGFYNQYMHNTLQLNTGNGVFSEIAHFAGVEATDWSWGALLFDADNDGLRDIFVCNGIYHNLTNQDFIDFFANDVVQKMVLTGEKESFDKVLAQMPSEPLANKFFRNNGDLSFTDVTLSWGGDLPSFSNGAAYGDLDNDGDLDLVVNNVNQETFLMQNRSETLANQHLSVLLKGSGTNTFAVGARIDVFQGEEVKSAQVMPTRGFQSSVDYKAIFGLGQGPGADSLRVTWPDRTVSTLLQPAANTLLTIDYASATRRAPADKSAQTELADRPFTPVDLGLIAHREDDYLDLLNEGLVIRSLTNEGPIAASGDLNGDGQDDLFIGGARYQAAQLYFQQDGKLVLQEQSIFRQLSETEDTGIALFDADGDGDLDIFAGSGGNFDGVNSPFLGDKLLFNDGAGNFSMRSNSLPRYAYNTSVAVPLDYDGDGDLDLFVGTRGKPQDYAAQTVSFLYENNGTGSFRDVTREQAPVLASVGMVTDAVWTSLDNGPGTRARALAIVSEWGTPRFFTFNGQKLEEMETNLANYAGWWYVIEAADVDGDGDQDFILGNRGENFYFSADAEHPAKLWVADFDNNGRTEKIMTQHLDGKDMPLAMRRNLTAELPGLKKTILKHEEYAKKSIQDLFTHEALGKARVLEANYFKSAVAINEGNGQFTLRPLPKEVQLSCVCDISCTDVNGDGATDLIMGGNFSGFLPQFSQLDASYGHVLLNDNQGNFALLPNQRSGFTVAGDMKSLTRISIGGRAYLVATVNDAPPQVFRLENAPVQ</sequence>
<evidence type="ECO:0000313" key="3">
    <source>
        <dbReference type="EMBL" id="MBC6995577.1"/>
    </source>
</evidence>
<dbReference type="InterPro" id="IPR011519">
    <property type="entry name" value="UnbV_ASPIC"/>
</dbReference>
<keyword evidence="1" id="KW-0732">Signal</keyword>
<gene>
    <name evidence="3" type="ORF">H9S92_15525</name>
</gene>
<dbReference type="EMBL" id="JACSIT010000139">
    <property type="protein sequence ID" value="MBC6995577.1"/>
    <property type="molecule type" value="Genomic_DNA"/>
</dbReference>
<evidence type="ECO:0000256" key="1">
    <source>
        <dbReference type="ARBA" id="ARBA00022729"/>
    </source>
</evidence>
<reference evidence="3" key="1">
    <citation type="submission" date="2020-08" db="EMBL/GenBank/DDBJ databases">
        <title>Lewinella bacteria from marine environments.</title>
        <authorList>
            <person name="Zhong Y."/>
        </authorList>
    </citation>
    <scope>NUCLEOTIDE SEQUENCE</scope>
    <source>
        <strain evidence="3">KCTC 42187</strain>
    </source>
</reference>
<dbReference type="Gene3D" id="2.130.10.130">
    <property type="entry name" value="Integrin alpha, N-terminal"/>
    <property type="match status" value="4"/>
</dbReference>
<dbReference type="PROSITE" id="PS00213">
    <property type="entry name" value="LIPOCALIN"/>
    <property type="match status" value="1"/>
</dbReference>
<dbReference type="PANTHER" id="PTHR16026">
    <property type="entry name" value="CARTILAGE ACIDIC PROTEIN 1"/>
    <property type="match status" value="1"/>
</dbReference>
<dbReference type="PANTHER" id="PTHR16026:SF0">
    <property type="entry name" value="CARTILAGE ACIDIC PROTEIN 1"/>
    <property type="match status" value="1"/>
</dbReference>
<name>A0A923TE63_9BACT</name>
<protein>
    <submittedName>
        <fullName evidence="3">VCBS repeat-containing protein</fullName>
    </submittedName>
</protein>
<dbReference type="AlphaFoldDB" id="A0A923TE63"/>
<dbReference type="Proteomes" id="UP000650081">
    <property type="component" value="Unassembled WGS sequence"/>
</dbReference>
<dbReference type="Pfam" id="PF13517">
    <property type="entry name" value="FG-GAP_3"/>
    <property type="match status" value="5"/>
</dbReference>
<dbReference type="InterPro" id="IPR027039">
    <property type="entry name" value="Crtac1"/>
</dbReference>
<dbReference type="RefSeq" id="WP_187467608.1">
    <property type="nucleotide sequence ID" value="NZ_JACSIT010000139.1"/>
</dbReference>
<organism evidence="3 4">
    <name type="scientific">Neolewinella lacunae</name>
    <dbReference type="NCBI Taxonomy" id="1517758"/>
    <lineage>
        <taxon>Bacteria</taxon>
        <taxon>Pseudomonadati</taxon>
        <taxon>Bacteroidota</taxon>
        <taxon>Saprospiria</taxon>
        <taxon>Saprospirales</taxon>
        <taxon>Lewinellaceae</taxon>
        <taxon>Neolewinella</taxon>
    </lineage>
</organism>